<proteinExistence type="predicted"/>
<dbReference type="InterPro" id="IPR006461">
    <property type="entry name" value="PLAC_motif_containing"/>
</dbReference>
<evidence type="ECO:0000313" key="2">
    <source>
        <dbReference type="EMBL" id="ONI26740.1"/>
    </source>
</evidence>
<evidence type="ECO:0000313" key="3">
    <source>
        <dbReference type="Proteomes" id="UP000006882"/>
    </source>
</evidence>
<sequence length="117" mass="13453">MLPATGNGSMMCLMQLKWTTCCERLVAYNNFKEDNLVVHLYSCIYRKKLRQNQKFYLPKEPWSDCCVHFCCERCALCQEHSQLQSRGFDPSRASNLAQSSSWIIGPPTSAPQVSMHK</sequence>
<dbReference type="AlphaFoldDB" id="A0A251QTH5"/>
<organism evidence="2 3">
    <name type="scientific">Prunus persica</name>
    <name type="common">Peach</name>
    <name type="synonym">Amygdalus persica</name>
    <dbReference type="NCBI Taxonomy" id="3760"/>
    <lineage>
        <taxon>Eukaryota</taxon>
        <taxon>Viridiplantae</taxon>
        <taxon>Streptophyta</taxon>
        <taxon>Embryophyta</taxon>
        <taxon>Tracheophyta</taxon>
        <taxon>Spermatophyta</taxon>
        <taxon>Magnoliopsida</taxon>
        <taxon>eudicotyledons</taxon>
        <taxon>Gunneridae</taxon>
        <taxon>Pentapetalae</taxon>
        <taxon>rosids</taxon>
        <taxon>fabids</taxon>
        <taxon>Rosales</taxon>
        <taxon>Rosaceae</taxon>
        <taxon>Amygdaloideae</taxon>
        <taxon>Amygdaleae</taxon>
        <taxon>Prunus</taxon>
    </lineage>
</organism>
<keyword evidence="3" id="KW-1185">Reference proteome</keyword>
<name>A0A251QTH5_PRUPE</name>
<dbReference type="Pfam" id="PF04749">
    <property type="entry name" value="PLAC8"/>
    <property type="match status" value="1"/>
</dbReference>
<feature type="compositionally biased region" description="Polar residues" evidence="1">
    <location>
        <begin position="92"/>
        <end position="102"/>
    </location>
</feature>
<dbReference type="NCBIfam" id="TIGR01571">
    <property type="entry name" value="A_thal_Cys_rich"/>
    <property type="match status" value="1"/>
</dbReference>
<feature type="region of interest" description="Disordered" evidence="1">
    <location>
        <begin position="86"/>
        <end position="117"/>
    </location>
</feature>
<dbReference type="STRING" id="3760.A0A251QTH5"/>
<dbReference type="Proteomes" id="UP000006882">
    <property type="component" value="Chromosome G1"/>
</dbReference>
<gene>
    <name evidence="2" type="ORF">PRUPE_1G042600</name>
</gene>
<evidence type="ECO:0000256" key="1">
    <source>
        <dbReference type="SAM" id="MobiDB-lite"/>
    </source>
</evidence>
<dbReference type="EMBL" id="CM007651">
    <property type="protein sequence ID" value="ONI26740.1"/>
    <property type="molecule type" value="Genomic_DNA"/>
</dbReference>
<dbReference type="PANTHER" id="PTHR15907">
    <property type="entry name" value="DUF614 FAMILY PROTEIN-RELATED"/>
    <property type="match status" value="1"/>
</dbReference>
<reference evidence="2 3" key="1">
    <citation type="journal article" date="2013" name="Nat. Genet.">
        <title>The high-quality draft genome of peach (Prunus persica) identifies unique patterns of genetic diversity, domestication and genome evolution.</title>
        <authorList>
            <consortium name="International Peach Genome Initiative"/>
            <person name="Verde I."/>
            <person name="Abbott A.G."/>
            <person name="Scalabrin S."/>
            <person name="Jung S."/>
            <person name="Shu S."/>
            <person name="Marroni F."/>
            <person name="Zhebentyayeva T."/>
            <person name="Dettori M.T."/>
            <person name="Grimwood J."/>
            <person name="Cattonaro F."/>
            <person name="Zuccolo A."/>
            <person name="Rossini L."/>
            <person name="Jenkins J."/>
            <person name="Vendramin E."/>
            <person name="Meisel L.A."/>
            <person name="Decroocq V."/>
            <person name="Sosinski B."/>
            <person name="Prochnik S."/>
            <person name="Mitros T."/>
            <person name="Policriti A."/>
            <person name="Cipriani G."/>
            <person name="Dondini L."/>
            <person name="Ficklin S."/>
            <person name="Goodstein D.M."/>
            <person name="Xuan P."/>
            <person name="Del Fabbro C."/>
            <person name="Aramini V."/>
            <person name="Copetti D."/>
            <person name="Gonzalez S."/>
            <person name="Horner D.S."/>
            <person name="Falchi R."/>
            <person name="Lucas S."/>
            <person name="Mica E."/>
            <person name="Maldonado J."/>
            <person name="Lazzari B."/>
            <person name="Bielenberg D."/>
            <person name="Pirona R."/>
            <person name="Miculan M."/>
            <person name="Barakat A."/>
            <person name="Testolin R."/>
            <person name="Stella A."/>
            <person name="Tartarini S."/>
            <person name="Tonutti P."/>
            <person name="Arus P."/>
            <person name="Orellana A."/>
            <person name="Wells C."/>
            <person name="Main D."/>
            <person name="Vizzotto G."/>
            <person name="Silva H."/>
            <person name="Salamini F."/>
            <person name="Schmutz J."/>
            <person name="Morgante M."/>
            <person name="Rokhsar D.S."/>
        </authorList>
    </citation>
    <scope>NUCLEOTIDE SEQUENCE [LARGE SCALE GENOMIC DNA]</scope>
    <source>
        <strain evidence="3">cv. Nemared</strain>
    </source>
</reference>
<accession>A0A251QTH5</accession>
<protein>
    <submittedName>
        <fullName evidence="2">Uncharacterized protein</fullName>
    </submittedName>
</protein>
<dbReference type="Gramene" id="ONI26740">
    <property type="protein sequence ID" value="ONI26740"/>
    <property type="gene ID" value="PRUPE_1G042600"/>
</dbReference>